<organism evidence="1 2">
    <name type="scientific">Klebsiella phage Menlow</name>
    <dbReference type="NCBI Taxonomy" id="2054273"/>
    <lineage>
        <taxon>Viruses</taxon>
        <taxon>Duplodnaviria</taxon>
        <taxon>Heunggongvirae</taxon>
        <taxon>Uroviricota</taxon>
        <taxon>Caudoviricetes</taxon>
        <taxon>Pantevenvirales</taxon>
        <taxon>Ackermannviridae</taxon>
        <taxon>Taipeivirus</taxon>
        <taxon>Taipeivirus menlow</taxon>
    </lineage>
</organism>
<dbReference type="SUPFAM" id="SSF56784">
    <property type="entry name" value="HAD-like"/>
    <property type="match status" value="1"/>
</dbReference>
<reference evidence="2" key="1">
    <citation type="submission" date="2017-11" db="EMBL/GenBank/DDBJ databases">
        <title>Complete Genome of Klebsiella pneumoniae Myophage Menlow.</title>
        <authorList>
            <person name="Newkirk H.N."/>
            <person name="Lessor L."/>
            <person name="Liu M."/>
        </authorList>
    </citation>
    <scope>NUCLEOTIDE SEQUENCE [LARGE SCALE GENOMIC DNA]</scope>
</reference>
<keyword evidence="2" id="KW-1185">Reference proteome</keyword>
<gene>
    <name evidence="1" type="ORF">CPT_Menlow_199</name>
</gene>
<name>A0A2H5BNI4_9CAUD</name>
<evidence type="ECO:0000313" key="2">
    <source>
        <dbReference type="Proteomes" id="UP000241701"/>
    </source>
</evidence>
<dbReference type="InterPro" id="IPR036412">
    <property type="entry name" value="HAD-like_sf"/>
</dbReference>
<protein>
    <submittedName>
        <fullName evidence="1">Uncharacterized protein</fullName>
    </submittedName>
</protein>
<dbReference type="Proteomes" id="UP000241701">
    <property type="component" value="Segment"/>
</dbReference>
<dbReference type="InterPro" id="IPR023214">
    <property type="entry name" value="HAD_sf"/>
</dbReference>
<dbReference type="EMBL" id="MG428990">
    <property type="protein sequence ID" value="AUG87899.1"/>
    <property type="molecule type" value="Genomic_DNA"/>
</dbReference>
<accession>A0A2H5BNI4</accession>
<dbReference type="Gene3D" id="3.40.50.1000">
    <property type="entry name" value="HAD superfamily/HAD-like"/>
    <property type="match status" value="1"/>
</dbReference>
<evidence type="ECO:0000313" key="1">
    <source>
        <dbReference type="EMBL" id="AUG87899.1"/>
    </source>
</evidence>
<proteinExistence type="predicted"/>
<sequence>MIIGIDFDGTCVTHEYPLIGRHIGAVEVLKKLVDKNHLLILFTMRSGKQLEEAVDWFQSFDIPLYGINKNPTQHEWTDSPKAYAQLYIDDAALGCPLSYDPMSKRPFVDWGEVEIILERARIL</sequence>